<dbReference type="EMBL" id="CP058215">
    <property type="protein sequence ID" value="QLC49473.1"/>
    <property type="molecule type" value="Genomic_DNA"/>
</dbReference>
<dbReference type="AlphaFoldDB" id="A0A7D5E5Z0"/>
<gene>
    <name evidence="6" type="ORF">HWN40_03965</name>
</gene>
<dbReference type="OrthoDB" id="123677at2157"/>
<feature type="compositionally biased region" description="Polar residues" evidence="5">
    <location>
        <begin position="1"/>
        <end position="12"/>
    </location>
</feature>
<keyword evidence="7" id="KW-1185">Reference proteome</keyword>
<dbReference type="PANTHER" id="PTHR42749:SF1">
    <property type="entry name" value="CELL SHAPE-DETERMINING PROTEIN MREB"/>
    <property type="match status" value="1"/>
</dbReference>
<reference evidence="6 7" key="1">
    <citation type="submission" date="2020-06" db="EMBL/GenBank/DDBJ databases">
        <title>Methanolobus halotolerans sp. nov., isolated from a saline lake Tus in Siberia.</title>
        <authorList>
            <person name="Shen Y."/>
            <person name="Chen S.-C."/>
            <person name="Lai M.-C."/>
            <person name="Huang H.-H."/>
            <person name="Chiu H.-H."/>
            <person name="Tang S.-L."/>
            <person name="Rogozin D.Y."/>
            <person name="Degermendzhy A.G."/>
        </authorList>
    </citation>
    <scope>NUCLEOTIDE SEQUENCE [LARGE SCALE GENOMIC DNA]</scope>
    <source>
        <strain evidence="6 7">DSM 21339</strain>
    </source>
</reference>
<keyword evidence="3" id="KW-0547">Nucleotide-binding</keyword>
<sequence length="356" mass="39198">MEDSEQIQNGKQTENEVNEPVDGQETLYLGIDIGTYTIAVCTSEGTKIVENCAVAYEGEEFPKDPENVKVLFGKAALEQTDLPVKEPVREMIQGNSSDPGPLRYILEQSFKSAGIKLDSGESYAIIGVPAGADTAYKQAVLEMAEGLFTGAMVADESFCVAYGNGLLENSLIVDMGASKLDICHVNGNVPGDEDHMKISFAGDNIDQELINLIKEKHEDSKLTKQLARQWKEDHGYVGFSYVKCKVELPLEDSSRDVSITEELRFACESVIPDVVSGLTKMISDIQPDMRELVRNNIYVCGGCSKIKNIDNFIEGELKELGGGKVSLFEDPDFVVAEGARKLTERMPREFWAQMNV</sequence>
<dbReference type="GeneID" id="55820802"/>
<evidence type="ECO:0000256" key="5">
    <source>
        <dbReference type="SAM" id="MobiDB-lite"/>
    </source>
</evidence>
<name>A0A7D5E5Z0_9EURY</name>
<keyword evidence="4" id="KW-0067">ATP-binding</keyword>
<feature type="region of interest" description="Disordered" evidence="5">
    <location>
        <begin position="1"/>
        <end position="21"/>
    </location>
</feature>
<dbReference type="GO" id="GO:0005737">
    <property type="term" value="C:cytoplasm"/>
    <property type="evidence" value="ECO:0007669"/>
    <property type="project" value="UniProtKB-SubCell"/>
</dbReference>
<dbReference type="InterPro" id="IPR056546">
    <property type="entry name" value="MreB_MamK-like"/>
</dbReference>
<dbReference type="InterPro" id="IPR043129">
    <property type="entry name" value="ATPase_NBD"/>
</dbReference>
<evidence type="ECO:0000256" key="2">
    <source>
        <dbReference type="ARBA" id="ARBA00022490"/>
    </source>
</evidence>
<keyword evidence="2" id="KW-0963">Cytoplasm</keyword>
<dbReference type="KEGG" id="mzi:HWN40_03965"/>
<evidence type="ECO:0000256" key="1">
    <source>
        <dbReference type="ARBA" id="ARBA00004496"/>
    </source>
</evidence>
<organism evidence="6 7">
    <name type="scientific">Methanolobus zinderi</name>
    <dbReference type="NCBI Taxonomy" id="536044"/>
    <lineage>
        <taxon>Archaea</taxon>
        <taxon>Methanobacteriati</taxon>
        <taxon>Methanobacteriota</taxon>
        <taxon>Stenosarchaea group</taxon>
        <taxon>Methanomicrobia</taxon>
        <taxon>Methanosarcinales</taxon>
        <taxon>Methanosarcinaceae</taxon>
        <taxon>Methanolobus</taxon>
    </lineage>
</organism>
<protein>
    <submittedName>
        <fullName evidence="6">Rod shape-determining protein</fullName>
    </submittedName>
</protein>
<dbReference type="Proteomes" id="UP000509594">
    <property type="component" value="Chromosome"/>
</dbReference>
<comment type="subcellular location">
    <subcellularLocation>
        <location evidence="1">Cytoplasm</location>
    </subcellularLocation>
</comment>
<dbReference type="SUPFAM" id="SSF53067">
    <property type="entry name" value="Actin-like ATPase domain"/>
    <property type="match status" value="2"/>
</dbReference>
<dbReference type="Pfam" id="PF06723">
    <property type="entry name" value="MreB_Mbl"/>
    <property type="match status" value="1"/>
</dbReference>
<dbReference type="RefSeq" id="WP_176964536.1">
    <property type="nucleotide sequence ID" value="NZ_CP058215.1"/>
</dbReference>
<evidence type="ECO:0000256" key="4">
    <source>
        <dbReference type="ARBA" id="ARBA00022840"/>
    </source>
</evidence>
<accession>A0A7D5E5Z0</accession>
<dbReference type="PANTHER" id="PTHR42749">
    <property type="entry name" value="CELL SHAPE-DETERMINING PROTEIN MREB"/>
    <property type="match status" value="1"/>
</dbReference>
<evidence type="ECO:0000256" key="3">
    <source>
        <dbReference type="ARBA" id="ARBA00022741"/>
    </source>
</evidence>
<dbReference type="GO" id="GO:0005524">
    <property type="term" value="F:ATP binding"/>
    <property type="evidence" value="ECO:0007669"/>
    <property type="project" value="UniProtKB-KW"/>
</dbReference>
<evidence type="ECO:0000313" key="6">
    <source>
        <dbReference type="EMBL" id="QLC49473.1"/>
    </source>
</evidence>
<proteinExistence type="predicted"/>
<dbReference type="Gene3D" id="3.30.420.40">
    <property type="match status" value="1"/>
</dbReference>
<evidence type="ECO:0000313" key="7">
    <source>
        <dbReference type="Proteomes" id="UP000509594"/>
    </source>
</evidence>